<evidence type="ECO:0000313" key="4">
    <source>
        <dbReference type="Proteomes" id="UP000266188"/>
    </source>
</evidence>
<feature type="domain" description="Micro-fibrillar-associated protein 1 C-terminal" evidence="2">
    <location>
        <begin position="163"/>
        <end position="390"/>
    </location>
</feature>
<name>A0A3A2ZPT7_9EURO</name>
<dbReference type="PANTHER" id="PTHR15327">
    <property type="entry name" value="MICROFIBRIL-ASSOCIATED PROTEIN"/>
    <property type="match status" value="1"/>
</dbReference>
<dbReference type="EMBL" id="MVGC01000071">
    <property type="protein sequence ID" value="RJE24700.1"/>
    <property type="molecule type" value="Genomic_DNA"/>
</dbReference>
<feature type="compositionally biased region" description="Basic and acidic residues" evidence="1">
    <location>
        <begin position="449"/>
        <end position="459"/>
    </location>
</feature>
<evidence type="ECO:0000256" key="1">
    <source>
        <dbReference type="SAM" id="MobiDB-lite"/>
    </source>
</evidence>
<feature type="compositionally biased region" description="Basic and acidic residues" evidence="1">
    <location>
        <begin position="399"/>
        <end position="427"/>
    </location>
</feature>
<feature type="compositionally biased region" description="Basic and acidic residues" evidence="1">
    <location>
        <begin position="473"/>
        <end position="486"/>
    </location>
</feature>
<feature type="compositionally biased region" description="Acidic residues" evidence="1">
    <location>
        <begin position="102"/>
        <end position="118"/>
    </location>
</feature>
<feature type="region of interest" description="Disordered" evidence="1">
    <location>
        <begin position="368"/>
        <end position="486"/>
    </location>
</feature>
<evidence type="ECO:0000259" key="2">
    <source>
        <dbReference type="Pfam" id="PF06991"/>
    </source>
</evidence>
<feature type="compositionally biased region" description="Basic and acidic residues" evidence="1">
    <location>
        <begin position="46"/>
        <end position="67"/>
    </location>
</feature>
<comment type="caution">
    <text evidence="3">The sequence shown here is derived from an EMBL/GenBank/DDBJ whole genome shotgun (WGS) entry which is preliminary data.</text>
</comment>
<accession>A0A3A2ZPT7</accession>
<dbReference type="STRING" id="2070753.A0A3A2ZPT7"/>
<feature type="compositionally biased region" description="Basic residues" evidence="1">
    <location>
        <begin position="438"/>
        <end position="448"/>
    </location>
</feature>
<gene>
    <name evidence="3" type="ORF">PHISCL_02965</name>
</gene>
<sequence length="486" mass="55362">MPPPLPTSHRGMTANPVKPGRYRPGKAIAEEPSSEEEEEEDEDENEKAAEIERRRQAEAKRKEEHLKLIRKKKQEQPKATSFPSGAAGGIAKGVEGVKIEEKEDDDEEGFVTEEEDEREREPAKVVPQVGGEKAASVPAAAAEESEEEEEDDEEEESSEEESSSEEEAPRVLLRPTFIKKDKRNNTPAQGSTGQADVSIDADAQKAQRREKADMLIRDQLEKDAIARSSANRAWDDDEAGEAGEEGAIDDTDGLDAEAEYAAWKLRELKRVKRGREAIEEAEKEREEVERRRNLTAEEREREDREFITKQREERDATRGQTGFMKRYFHKGAFFQDDLAKEGLDRRNVMGSRFVDDVSRETLPEYMQVRDLTKIGKKGRTRYRDLRSEDTGQFGQGLDSRSRGRRDGPPAGITDERFLPDRPEDRKGPTGANASAVRDRRRLSSRSRSPRRDGDYDRYIPDGGSRRKRSPSPYEDRDKRRRTENVA</sequence>
<organism evidence="3 4">
    <name type="scientific">Aspergillus sclerotialis</name>
    <dbReference type="NCBI Taxonomy" id="2070753"/>
    <lineage>
        <taxon>Eukaryota</taxon>
        <taxon>Fungi</taxon>
        <taxon>Dikarya</taxon>
        <taxon>Ascomycota</taxon>
        <taxon>Pezizomycotina</taxon>
        <taxon>Eurotiomycetes</taxon>
        <taxon>Eurotiomycetidae</taxon>
        <taxon>Eurotiales</taxon>
        <taxon>Aspergillaceae</taxon>
        <taxon>Aspergillus</taxon>
        <taxon>Aspergillus subgen. Polypaecilum</taxon>
    </lineage>
</organism>
<dbReference type="OrthoDB" id="1111734at2759"/>
<keyword evidence="4" id="KW-1185">Reference proteome</keyword>
<reference evidence="4" key="1">
    <citation type="submission" date="2017-02" db="EMBL/GenBank/DDBJ databases">
        <authorList>
            <person name="Tafer H."/>
            <person name="Lopandic K."/>
        </authorList>
    </citation>
    <scope>NUCLEOTIDE SEQUENCE [LARGE SCALE GENOMIC DNA]</scope>
    <source>
        <strain evidence="4">CBS 366.77</strain>
    </source>
</reference>
<proteinExistence type="predicted"/>
<dbReference type="Proteomes" id="UP000266188">
    <property type="component" value="Unassembled WGS sequence"/>
</dbReference>
<feature type="compositionally biased region" description="Basic and acidic residues" evidence="1">
    <location>
        <begin position="279"/>
        <end position="317"/>
    </location>
</feature>
<dbReference type="InterPro" id="IPR009730">
    <property type="entry name" value="MFAP1_C"/>
</dbReference>
<feature type="compositionally biased region" description="Polar residues" evidence="1">
    <location>
        <begin position="185"/>
        <end position="195"/>
    </location>
</feature>
<feature type="compositionally biased region" description="Acidic residues" evidence="1">
    <location>
        <begin position="32"/>
        <end position="45"/>
    </location>
</feature>
<dbReference type="InterPro" id="IPR033194">
    <property type="entry name" value="MFAP1"/>
</dbReference>
<dbReference type="AlphaFoldDB" id="A0A3A2ZPT7"/>
<feature type="region of interest" description="Disordered" evidence="1">
    <location>
        <begin position="1"/>
        <end position="210"/>
    </location>
</feature>
<evidence type="ECO:0000313" key="3">
    <source>
        <dbReference type="EMBL" id="RJE24700.1"/>
    </source>
</evidence>
<feature type="region of interest" description="Disordered" evidence="1">
    <location>
        <begin position="227"/>
        <end position="253"/>
    </location>
</feature>
<dbReference type="Pfam" id="PF06991">
    <property type="entry name" value="MFAP1"/>
    <property type="match status" value="1"/>
</dbReference>
<protein>
    <submittedName>
        <fullName evidence="3">Micro-fibrillar-associated protein</fullName>
    </submittedName>
</protein>
<feature type="region of interest" description="Disordered" evidence="1">
    <location>
        <begin position="279"/>
        <end position="318"/>
    </location>
</feature>
<feature type="compositionally biased region" description="Acidic residues" evidence="1">
    <location>
        <begin position="143"/>
        <end position="166"/>
    </location>
</feature>
<feature type="compositionally biased region" description="Acidic residues" evidence="1">
    <location>
        <begin position="235"/>
        <end position="253"/>
    </location>
</feature>